<evidence type="ECO:0000313" key="2">
    <source>
        <dbReference type="EMBL" id="GBP86246.1"/>
    </source>
</evidence>
<reference evidence="2 3" key="1">
    <citation type="journal article" date="2019" name="Commun. Biol.">
        <title>The bagworm genome reveals a unique fibroin gene that provides high tensile strength.</title>
        <authorList>
            <person name="Kono N."/>
            <person name="Nakamura H."/>
            <person name="Ohtoshi R."/>
            <person name="Tomita M."/>
            <person name="Numata K."/>
            <person name="Arakawa K."/>
        </authorList>
    </citation>
    <scope>NUCLEOTIDE SEQUENCE [LARGE SCALE GENOMIC DNA]</scope>
</reference>
<feature type="region of interest" description="Disordered" evidence="1">
    <location>
        <begin position="187"/>
        <end position="215"/>
    </location>
</feature>
<accession>A0A4C1ZCE7</accession>
<protein>
    <submittedName>
        <fullName evidence="2">Uncharacterized protein</fullName>
    </submittedName>
</protein>
<feature type="compositionally biased region" description="Basic residues" evidence="1">
    <location>
        <begin position="37"/>
        <end position="55"/>
    </location>
</feature>
<proteinExistence type="predicted"/>
<dbReference type="AlphaFoldDB" id="A0A4C1ZCE7"/>
<keyword evidence="3" id="KW-1185">Reference proteome</keyword>
<dbReference type="Proteomes" id="UP000299102">
    <property type="component" value="Unassembled WGS sequence"/>
</dbReference>
<feature type="region of interest" description="Disordered" evidence="1">
    <location>
        <begin position="90"/>
        <end position="113"/>
    </location>
</feature>
<gene>
    <name evidence="2" type="ORF">EVAR_57367_1</name>
</gene>
<evidence type="ECO:0000313" key="3">
    <source>
        <dbReference type="Proteomes" id="UP000299102"/>
    </source>
</evidence>
<sequence>MATSGGAAAPARTERGYAPTRFIQSVYSLEAAGGAARRGRRSSHMRRPRRARRSRSLVSKFKDTRLCLVLHTHPIRLSIGRVPTATLRSSASVGAGTERGPRAAAAPAAPPPAARRGRLLHLPAEERISLNIPAVYHCRPQQRVNKKRAEFAARGEIIADRYRQIHIRLGGSAAGAGALRDAVGTFPRARRGPTRSQRPAARAGAAPSDGKPRRETRQLFHYLQLLSRNYDANRRGVRENPPNGHRIEKVIT</sequence>
<name>A0A4C1ZCE7_EUMVA</name>
<feature type="region of interest" description="Disordered" evidence="1">
    <location>
        <begin position="33"/>
        <end position="56"/>
    </location>
</feature>
<dbReference type="EMBL" id="BGZK01001782">
    <property type="protein sequence ID" value="GBP86246.1"/>
    <property type="molecule type" value="Genomic_DNA"/>
</dbReference>
<comment type="caution">
    <text evidence="2">The sequence shown here is derived from an EMBL/GenBank/DDBJ whole genome shotgun (WGS) entry which is preliminary data.</text>
</comment>
<organism evidence="2 3">
    <name type="scientific">Eumeta variegata</name>
    <name type="common">Bagworm moth</name>
    <name type="synonym">Eumeta japonica</name>
    <dbReference type="NCBI Taxonomy" id="151549"/>
    <lineage>
        <taxon>Eukaryota</taxon>
        <taxon>Metazoa</taxon>
        <taxon>Ecdysozoa</taxon>
        <taxon>Arthropoda</taxon>
        <taxon>Hexapoda</taxon>
        <taxon>Insecta</taxon>
        <taxon>Pterygota</taxon>
        <taxon>Neoptera</taxon>
        <taxon>Endopterygota</taxon>
        <taxon>Lepidoptera</taxon>
        <taxon>Glossata</taxon>
        <taxon>Ditrysia</taxon>
        <taxon>Tineoidea</taxon>
        <taxon>Psychidae</taxon>
        <taxon>Oiketicinae</taxon>
        <taxon>Eumeta</taxon>
    </lineage>
</organism>
<evidence type="ECO:0000256" key="1">
    <source>
        <dbReference type="SAM" id="MobiDB-lite"/>
    </source>
</evidence>